<dbReference type="InterPro" id="IPR004155">
    <property type="entry name" value="PBS_lyase_HEAT"/>
</dbReference>
<dbReference type="Pfam" id="PF13769">
    <property type="entry name" value="Virulence_fact"/>
    <property type="match status" value="1"/>
</dbReference>
<name>A0A8I1DE00_THEIN</name>
<dbReference type="RefSeq" id="WP_181731700.1">
    <property type="nucleotide sequence ID" value="NZ_JACEIR010000003.1"/>
</dbReference>
<dbReference type="Proteomes" id="UP000633619">
    <property type="component" value="Unassembled WGS sequence"/>
</dbReference>
<dbReference type="InterPro" id="IPR036498">
    <property type="entry name" value="Nfu/NifU_N_sf"/>
</dbReference>
<organism evidence="2 3">
    <name type="scientific">Thermoactinomyces intermedius</name>
    <dbReference type="NCBI Taxonomy" id="2024"/>
    <lineage>
        <taxon>Bacteria</taxon>
        <taxon>Bacillati</taxon>
        <taxon>Bacillota</taxon>
        <taxon>Bacilli</taxon>
        <taxon>Bacillales</taxon>
        <taxon>Thermoactinomycetaceae</taxon>
        <taxon>Thermoactinomyces</taxon>
    </lineage>
</organism>
<dbReference type="PANTHER" id="PTHR12697:SF37">
    <property type="entry name" value="CONSERVED VIRULENCE FACTOR C"/>
    <property type="match status" value="1"/>
</dbReference>
<dbReference type="SUPFAM" id="SSF48371">
    <property type="entry name" value="ARM repeat"/>
    <property type="match status" value="1"/>
</dbReference>
<dbReference type="InterPro" id="IPR016024">
    <property type="entry name" value="ARM-type_fold"/>
</dbReference>
<dbReference type="GO" id="GO:0016491">
    <property type="term" value="F:oxidoreductase activity"/>
    <property type="evidence" value="ECO:0007669"/>
    <property type="project" value="TreeGrafter"/>
</dbReference>
<dbReference type="Gene3D" id="1.25.10.10">
    <property type="entry name" value="Leucine-rich Repeat Variant"/>
    <property type="match status" value="1"/>
</dbReference>
<dbReference type="InterPro" id="IPR014824">
    <property type="entry name" value="Nfu/NifU_N"/>
</dbReference>
<dbReference type="Gene3D" id="3.30.1370.70">
    <property type="entry name" value="Scaffold protein Nfu/NifU, N-terminal domain"/>
    <property type="match status" value="1"/>
</dbReference>
<dbReference type="InterPro" id="IPR011989">
    <property type="entry name" value="ARM-like"/>
</dbReference>
<dbReference type="PANTHER" id="PTHR12697">
    <property type="entry name" value="PBS LYASE HEAT-LIKE PROTEIN"/>
    <property type="match status" value="1"/>
</dbReference>
<dbReference type="InterPro" id="IPR025989">
    <property type="entry name" value="Virulence_F_dom"/>
</dbReference>
<comment type="caution">
    <text evidence="2">The sequence shown here is derived from an EMBL/GenBank/DDBJ whole genome shotgun (WGS) entry which is preliminary data.</text>
</comment>
<proteinExistence type="predicted"/>
<protein>
    <submittedName>
        <fullName evidence="2">Conserved virulence factor C family protein</fullName>
    </submittedName>
</protein>
<reference evidence="2 3" key="1">
    <citation type="submission" date="2020-12" db="EMBL/GenBank/DDBJ databases">
        <title>WGS of Thermoactinomyces spp.</title>
        <authorList>
            <person name="Cheng K."/>
        </authorList>
    </citation>
    <scope>NUCLEOTIDE SEQUENCE [LARGE SCALE GENOMIC DNA]</scope>
    <source>
        <strain evidence="3">CICC 10671\DSM 43846</strain>
    </source>
</reference>
<dbReference type="SMART" id="SM00932">
    <property type="entry name" value="Nfu_N"/>
    <property type="match status" value="1"/>
</dbReference>
<feature type="domain" description="Scaffold protein Nfu/NifU N-terminal" evidence="1">
    <location>
        <begin position="4"/>
        <end position="88"/>
    </location>
</feature>
<dbReference type="SMART" id="SM00567">
    <property type="entry name" value="EZ_HEAT"/>
    <property type="match status" value="4"/>
</dbReference>
<evidence type="ECO:0000313" key="2">
    <source>
        <dbReference type="EMBL" id="MBH8594449.1"/>
    </source>
</evidence>
<sequence length="380" mass="43488">MRIVSIEPTPSPNVMKLNMDETLPDGVSYNFPREKAEEAPDYIRKLLAIDGVTSVFQVSDFLSLERHPKADWPAVLAEARKILGEAEGEREEQSGQTVEEESSSFGEITVLIQKLKEIPMQVKLLKDGEEYRFGLPDRFKEAVMKVQETTSNLIFERQWVEQKPRYGEIEEVGNQIVEEISAAYDKKRLENLVKRAFSGETETKEKGISREEVEKAFTSPEWEKRYAALEQFEPEIGDLDLLAKALKDEKPAIRRLAVVYLGFLEDERVLPYLEEALKDRSAIVRRTAGDTMSDLGNPKAIPAMCEALKDPNKLVRWRAARFLFEVGDESAIPALEEAVNDVEFEVRLQAQMALERIKRGEEASGTVWQQMMRRMEEDKK</sequence>
<keyword evidence="3" id="KW-1185">Reference proteome</keyword>
<dbReference type="Pfam" id="PF08712">
    <property type="entry name" value="Nfu_N"/>
    <property type="match status" value="1"/>
</dbReference>
<evidence type="ECO:0000259" key="1">
    <source>
        <dbReference type="SMART" id="SM00932"/>
    </source>
</evidence>
<dbReference type="AlphaFoldDB" id="A0A8I1DE00"/>
<accession>A0A8I1DE00</accession>
<gene>
    <name evidence="2" type="ORF">I8U20_03795</name>
</gene>
<evidence type="ECO:0000313" key="3">
    <source>
        <dbReference type="Proteomes" id="UP000633619"/>
    </source>
</evidence>
<dbReference type="SUPFAM" id="SSF110836">
    <property type="entry name" value="Hypothetical protein SAV1430"/>
    <property type="match status" value="1"/>
</dbReference>
<dbReference type="Pfam" id="PF13646">
    <property type="entry name" value="HEAT_2"/>
    <property type="match status" value="1"/>
</dbReference>
<dbReference type="EMBL" id="JAECVW010000002">
    <property type="protein sequence ID" value="MBH8594449.1"/>
    <property type="molecule type" value="Genomic_DNA"/>
</dbReference>